<dbReference type="Proteomes" id="UP000579250">
    <property type="component" value="Unassembled WGS sequence"/>
</dbReference>
<organism evidence="1 2">
    <name type="scientific">Actinomadura latina</name>
    <dbReference type="NCBI Taxonomy" id="163603"/>
    <lineage>
        <taxon>Bacteria</taxon>
        <taxon>Bacillati</taxon>
        <taxon>Actinomycetota</taxon>
        <taxon>Actinomycetes</taxon>
        <taxon>Streptosporangiales</taxon>
        <taxon>Thermomonosporaceae</taxon>
        <taxon>Actinomadura</taxon>
    </lineage>
</organism>
<dbReference type="RefSeq" id="WP_168444678.1">
    <property type="nucleotide sequence ID" value="NZ_JAAXPI010000022.1"/>
</dbReference>
<evidence type="ECO:0000313" key="2">
    <source>
        <dbReference type="Proteomes" id="UP000579250"/>
    </source>
</evidence>
<proteinExistence type="predicted"/>
<protein>
    <submittedName>
        <fullName evidence="1">Type I-E CRISPR-associated protein Cse1/CasA</fullName>
    </submittedName>
</protein>
<keyword evidence="2" id="KW-1185">Reference proteome</keyword>
<dbReference type="NCBIfam" id="TIGR02547">
    <property type="entry name" value="casA_cse1"/>
    <property type="match status" value="1"/>
</dbReference>
<comment type="caution">
    <text evidence="1">The sequence shown here is derived from an EMBL/GenBank/DDBJ whole genome shotgun (WGS) entry which is preliminary data.</text>
</comment>
<dbReference type="InterPro" id="IPR013381">
    <property type="entry name" value="CRISPR-assoc_prot_Cse1"/>
</dbReference>
<reference evidence="1 2" key="1">
    <citation type="submission" date="2020-04" db="EMBL/GenBank/DDBJ databases">
        <title>MicrobeNet Type strains.</title>
        <authorList>
            <person name="Nicholson A.C."/>
        </authorList>
    </citation>
    <scope>NUCLEOTIDE SEQUENCE [LARGE SCALE GENOMIC DNA]</scope>
    <source>
        <strain evidence="1 2">ATCC BAA-277</strain>
    </source>
</reference>
<gene>
    <name evidence="1" type="primary">casA</name>
    <name evidence="1" type="ORF">HGB48_17525</name>
</gene>
<dbReference type="Pfam" id="PF09481">
    <property type="entry name" value="CRISPR_Cse1"/>
    <property type="match status" value="1"/>
</dbReference>
<dbReference type="EMBL" id="JAAXPI010000022">
    <property type="protein sequence ID" value="NKZ05530.1"/>
    <property type="molecule type" value="Genomic_DNA"/>
</dbReference>
<dbReference type="AlphaFoldDB" id="A0A846YX66"/>
<evidence type="ECO:0000313" key="1">
    <source>
        <dbReference type="EMBL" id="NKZ05530.1"/>
    </source>
</evidence>
<sequence>MPVFDLVTEGWLRPRLGDAQTIEPMGLREVLHRAGEISEIVVDLPTQSPALLRQMLLPVVVDALGVPADRRAWADRFAQGAFSGAELDKLDTYLEEHRSRLDLFHPETPFAQVAGLCTAKGETKGSGLLVAAEATGNNVPLFSARTEGEPPKLAPADAALWLLHAQCWDTAAIKTGAVGDPMVKSGKTTGNPTGPLGQLGVC</sequence>
<accession>A0A846YX66</accession>
<name>A0A846YX66_9ACTN</name>